<evidence type="ECO:0000313" key="2">
    <source>
        <dbReference type="Proteomes" id="UP001235712"/>
    </source>
</evidence>
<protein>
    <submittedName>
        <fullName evidence="1">Uncharacterized protein</fullName>
    </submittedName>
</protein>
<proteinExistence type="predicted"/>
<dbReference type="EMBL" id="JAUSQZ010000001">
    <property type="protein sequence ID" value="MDP9829330.1"/>
    <property type="molecule type" value="Genomic_DNA"/>
</dbReference>
<keyword evidence="2" id="KW-1185">Reference proteome</keyword>
<gene>
    <name evidence="1" type="ORF">J2S57_005079</name>
</gene>
<name>A0ABT9P9F8_9ACTN</name>
<organism evidence="1 2">
    <name type="scientific">Kineosporia succinea</name>
    <dbReference type="NCBI Taxonomy" id="84632"/>
    <lineage>
        <taxon>Bacteria</taxon>
        <taxon>Bacillati</taxon>
        <taxon>Actinomycetota</taxon>
        <taxon>Actinomycetes</taxon>
        <taxon>Kineosporiales</taxon>
        <taxon>Kineosporiaceae</taxon>
        <taxon>Kineosporia</taxon>
    </lineage>
</organism>
<accession>A0ABT9P9F8</accession>
<comment type="caution">
    <text evidence="1">The sequence shown here is derived from an EMBL/GenBank/DDBJ whole genome shotgun (WGS) entry which is preliminary data.</text>
</comment>
<sequence>MTAKQVRAQRRQARAIRGVAKSWSRAHVNTETQGLSWQAWNDRTAHLAYALVRMPTSGRTR</sequence>
<dbReference type="Proteomes" id="UP001235712">
    <property type="component" value="Unassembled WGS sequence"/>
</dbReference>
<reference evidence="1 2" key="1">
    <citation type="submission" date="2023-07" db="EMBL/GenBank/DDBJ databases">
        <title>Sequencing the genomes of 1000 actinobacteria strains.</title>
        <authorList>
            <person name="Klenk H.-P."/>
        </authorList>
    </citation>
    <scope>NUCLEOTIDE SEQUENCE [LARGE SCALE GENOMIC DNA]</scope>
    <source>
        <strain evidence="1 2">DSM 44388</strain>
    </source>
</reference>
<evidence type="ECO:0000313" key="1">
    <source>
        <dbReference type="EMBL" id="MDP9829330.1"/>
    </source>
</evidence>